<dbReference type="SMART" id="SM00323">
    <property type="entry name" value="RasGAP"/>
    <property type="match status" value="1"/>
</dbReference>
<keyword evidence="3" id="KW-0112">Calmodulin-binding</keyword>
<dbReference type="GO" id="GO:0005096">
    <property type="term" value="F:GTPase activator activity"/>
    <property type="evidence" value="ECO:0007669"/>
    <property type="project" value="TreeGrafter"/>
</dbReference>
<dbReference type="InterPro" id="IPR008936">
    <property type="entry name" value="Rho_GTPase_activation_prot"/>
</dbReference>
<dbReference type="SUPFAM" id="SSF51045">
    <property type="entry name" value="WW domain"/>
    <property type="match status" value="1"/>
</dbReference>
<dbReference type="GO" id="GO:0120025">
    <property type="term" value="C:plasma membrane bounded cell projection"/>
    <property type="evidence" value="ECO:0007669"/>
    <property type="project" value="UniProtKB-ARBA"/>
</dbReference>
<dbReference type="Gene3D" id="1.20.5.190">
    <property type="match status" value="1"/>
</dbReference>
<dbReference type="Gene3D" id="1.10.506.10">
    <property type="entry name" value="GTPase Activation - p120gap, domain 1"/>
    <property type="match status" value="1"/>
</dbReference>
<accession>A0A8C8A7X0</accession>
<dbReference type="InterPro" id="IPR000593">
    <property type="entry name" value="RasGAP_C"/>
</dbReference>
<dbReference type="InterPro" id="IPR001936">
    <property type="entry name" value="RasGAP_dom"/>
</dbReference>
<dbReference type="SMART" id="SM00033">
    <property type="entry name" value="CH"/>
    <property type="match status" value="1"/>
</dbReference>
<dbReference type="InterPro" id="IPR001715">
    <property type="entry name" value="CH_dom"/>
</dbReference>
<dbReference type="PROSITE" id="PS01159">
    <property type="entry name" value="WW_DOMAIN_1"/>
    <property type="match status" value="1"/>
</dbReference>
<dbReference type="Pfam" id="PF03836">
    <property type="entry name" value="RasGAP_C"/>
    <property type="match status" value="1"/>
</dbReference>
<feature type="domain" description="WW" evidence="6">
    <location>
        <begin position="638"/>
        <end position="665"/>
    </location>
</feature>
<dbReference type="SMART" id="SM00456">
    <property type="entry name" value="WW"/>
    <property type="match status" value="1"/>
</dbReference>
<keyword evidence="4" id="KW-0175">Coiled coil</keyword>
<dbReference type="FunFam" id="1.10.418.10:FF:000013">
    <property type="entry name" value="IQ motif containing GTPase activating protein 1"/>
    <property type="match status" value="1"/>
</dbReference>
<dbReference type="Pfam" id="PF00612">
    <property type="entry name" value="IQ"/>
    <property type="match status" value="3"/>
</dbReference>
<evidence type="ECO:0000256" key="2">
    <source>
        <dbReference type="ARBA" id="ARBA00022737"/>
    </source>
</evidence>
<dbReference type="InterPro" id="IPR023152">
    <property type="entry name" value="RasGAP_CS"/>
</dbReference>
<keyword evidence="2" id="KW-0677">Repeat</keyword>
<protein>
    <submittedName>
        <fullName evidence="8">IQ motif containing GTPase activating protein 2</fullName>
    </submittedName>
</protein>
<evidence type="ECO:0000259" key="7">
    <source>
        <dbReference type="PROSITE" id="PS50021"/>
    </source>
</evidence>
<evidence type="ECO:0000256" key="1">
    <source>
        <dbReference type="ARBA" id="ARBA00022553"/>
    </source>
</evidence>
<dbReference type="Pfam" id="PF00616">
    <property type="entry name" value="RasGAP"/>
    <property type="match status" value="1"/>
</dbReference>
<evidence type="ECO:0000259" key="6">
    <source>
        <dbReference type="PROSITE" id="PS50020"/>
    </source>
</evidence>
<dbReference type="InterPro" id="IPR036020">
    <property type="entry name" value="WW_dom_sf"/>
</dbReference>
<dbReference type="FunFam" id="1.10.506.10:FF:000004">
    <property type="entry name" value="IQ motif containing GTPase activating protein 1"/>
    <property type="match status" value="1"/>
</dbReference>
<reference evidence="8" key="2">
    <citation type="submission" date="2025-09" db="UniProtKB">
        <authorList>
            <consortium name="Ensembl"/>
        </authorList>
    </citation>
    <scope>IDENTIFICATION</scope>
</reference>
<dbReference type="InterPro" id="IPR036872">
    <property type="entry name" value="CH_dom_sf"/>
</dbReference>
<dbReference type="PROSITE" id="PS50096">
    <property type="entry name" value="IQ"/>
    <property type="match status" value="4"/>
</dbReference>
<dbReference type="CDD" id="cd00201">
    <property type="entry name" value="WW"/>
    <property type="match status" value="1"/>
</dbReference>
<dbReference type="Ensembl" id="ENSOSIT00000053651.1">
    <property type="protein sequence ID" value="ENSOSIP00000051083.1"/>
    <property type="gene ID" value="ENSOSIG00000023610.1"/>
</dbReference>
<dbReference type="SUPFAM" id="SSF47576">
    <property type="entry name" value="Calponin-homology domain, CH-domain"/>
    <property type="match status" value="1"/>
</dbReference>
<dbReference type="GO" id="GO:0051015">
    <property type="term" value="F:actin filament binding"/>
    <property type="evidence" value="ECO:0007669"/>
    <property type="project" value="TreeGrafter"/>
</dbReference>
<evidence type="ECO:0000256" key="4">
    <source>
        <dbReference type="SAM" id="Coils"/>
    </source>
</evidence>
<dbReference type="GO" id="GO:0005938">
    <property type="term" value="C:cell cortex"/>
    <property type="evidence" value="ECO:0007669"/>
    <property type="project" value="TreeGrafter"/>
</dbReference>
<dbReference type="InterPro" id="IPR000048">
    <property type="entry name" value="IQ_motif_EF-hand-BS"/>
</dbReference>
<organism evidence="8 9">
    <name type="scientific">Oryzias sinensis</name>
    <name type="common">Chinese medaka</name>
    <dbReference type="NCBI Taxonomy" id="183150"/>
    <lineage>
        <taxon>Eukaryota</taxon>
        <taxon>Metazoa</taxon>
        <taxon>Chordata</taxon>
        <taxon>Craniata</taxon>
        <taxon>Vertebrata</taxon>
        <taxon>Euteleostomi</taxon>
        <taxon>Actinopterygii</taxon>
        <taxon>Neopterygii</taxon>
        <taxon>Teleostei</taxon>
        <taxon>Neoteleostei</taxon>
        <taxon>Acanthomorphata</taxon>
        <taxon>Ovalentaria</taxon>
        <taxon>Atherinomorphae</taxon>
        <taxon>Beloniformes</taxon>
        <taxon>Adrianichthyidae</taxon>
        <taxon>Oryziinae</taxon>
        <taxon>Oryzias</taxon>
    </lineage>
</organism>
<name>A0A8C8A7X0_9TELE</name>
<reference evidence="8" key="1">
    <citation type="submission" date="2025-08" db="UniProtKB">
        <authorList>
            <consortium name="Ensembl"/>
        </authorList>
    </citation>
    <scope>IDENTIFICATION</scope>
</reference>
<evidence type="ECO:0000313" key="8">
    <source>
        <dbReference type="Ensembl" id="ENSOSIP00000051083.1"/>
    </source>
</evidence>
<sequence length="1614" mass="184164">GKESSFSQIFETIQDDERLSAEEMDERRRQNIAYEYLCHLEEAKRWMEACLDEEMPPTTELEERLRNGVHLAKLANFFAPKMVSEKRIYDRDQCRYKNKGLHFRHTDNTVQWLRAMELVGLPKIFYPETTDVYDRKNMPKVVYCIHALSLYLYKLGIAPQIQDLLGKVAFTEEEISNMRSELEKYGIQMPSFSKIGGILANELSVDEAALHAAVIAVNEAIDKGQASVTLAALKNPNAMLRNIQDAISQDYQVALSRAKARKQHQSLGRVRRPRCFLPLSSLPSAHDAVQQVNQAVSTQDEAALLAALRLDALALFGIQEANCHHYMEHFTTYCQHKSKVKSIRTPCSLDFELEAVGRINKAIRLGFAAQTVEELMNPEAQLPIVYQTAANLIQVSASNLELNVAVEMLSAVAVLNEVLDTKDPQAVVEQLTDSPLGFTNIDHDNLNRYADMLIRERADALAKDQEFLSWNDIQKCIDTVNIQVQEEHERIIAIAEINEALSSGDHQQTLAALLLPTAKLSGVNPETAKHYHDILQNTKQLLCQTSGDESAVLWLDQIQQAILTANQDEEEALTLAAAVAHINSVVAEGNSQDTLQALQGPDAGLRAVLPECADTYQSELAKSFFFSFSFPGSSDVLWVKHCIKDKYDFYYNLQTRQGTWEKPEEYKDSWSQLSKEEIQNVVNCVTAEYNREQLWLANESLVTQLQARIRGYLVRKKHSQRMEYLHLQEPYVVKLQACWKGYKQRKVYKERMNLLQKNVDSVIKIQSLAKMWRAKHKYNQRLKFFKDHEKEIVKIQAFLKANKARDDYKTLTKDPPLSVVRKFVHLLEQSPRDLQEEQEMTGLREEVVTKIRSNQQMEKDLNLMDIKIGLLVKNRITLQDVVSHSKKMKNKKSKTSKDDITGGEKLGIKGLSKGKRRKLEAYQHLFYLLQTNPSYLAKLIFQMPQNKSTKFMDTVIFTLYNYASNQREEYLLLKLFRTALAEEINSKVDQIQEIVTGNPTVIKMVVSFNRGARGHNALRQLLSPVVKDIIDDNSLGINTNPVDVYKAWVNQVESATGEASKLPYEVTPEQAMSYAEVRNRLQASSEALRSATDKVLNSIVCSLDNIPYAMRYIAKVLKNSLHEKFPEASEDDVLKIVGNLLYYRYMNPAIVAPDGFDIIDLSAGGQLHQDQRRNLGSVAKMLQHAAANKLFEGENAHMTPMNKYISQTYEKFRLFFQAACDVPEPEEKFNIDEYSDMVTLSKPIIYISIEEIINTHSLLLEHLDAISPDRNDLLHELLQDLGDVPDVEALLGEGAVDSNDPNRGNALSQLAKTEISLHLTSKFELLEGDDKDLKTLMTKTKKLIVDVIRIQPGEALTEILETPASPPQELEHTKMLERRAAQDAQTPEGLKSSPAVLEDGQLPLEQKKRKILRNLRNLEQAGLATATNNYQDLINDIAKDIRYQRRYRQRRKTELTKLQQTLTALNSKTAFYQEQMNYYDTYIKTCLDNLNRKNSRRSIKLDSKSEDRGSKKWKPQSLKYTAARLHEKGVVLEIEGLQTNQFKNVMFDISPTEEVGDFEVKAKFMGVEMEKVQLHFQDLLQLQYDGVAVMKMFDKAKVNVNLLIFLLNRKFYGK</sequence>
<dbReference type="PROSITE" id="PS50021">
    <property type="entry name" value="CH"/>
    <property type="match status" value="1"/>
</dbReference>
<evidence type="ECO:0000259" key="5">
    <source>
        <dbReference type="PROSITE" id="PS50018"/>
    </source>
</evidence>
<evidence type="ECO:0000256" key="3">
    <source>
        <dbReference type="ARBA" id="ARBA00022860"/>
    </source>
</evidence>
<proteinExistence type="predicted"/>
<feature type="domain" description="Calponin-homology (CH)" evidence="7">
    <location>
        <begin position="37"/>
        <end position="152"/>
    </location>
</feature>
<dbReference type="PROSITE" id="PS50020">
    <property type="entry name" value="WW_DOMAIN_2"/>
    <property type="match status" value="1"/>
</dbReference>
<dbReference type="PANTHER" id="PTHR14149">
    <property type="entry name" value="RAS GTPASE-ACTIVATING PROTEIN WITH IQ MOTIF"/>
    <property type="match status" value="1"/>
</dbReference>
<dbReference type="Gene3D" id="2.20.70.10">
    <property type="match status" value="1"/>
</dbReference>
<dbReference type="PANTHER" id="PTHR14149:SF12">
    <property type="entry name" value="RAS GTPASE-ACTIVATING-LIKE PROTEIN IQGAP2"/>
    <property type="match status" value="1"/>
</dbReference>
<dbReference type="PROSITE" id="PS50018">
    <property type="entry name" value="RAS_GTPASE_ACTIV_2"/>
    <property type="match status" value="1"/>
</dbReference>
<dbReference type="SUPFAM" id="SSF48350">
    <property type="entry name" value="GTPase activation domain, GAP"/>
    <property type="match status" value="1"/>
</dbReference>
<dbReference type="Gene3D" id="1.10.418.10">
    <property type="entry name" value="Calponin-like domain"/>
    <property type="match status" value="1"/>
</dbReference>
<dbReference type="GO" id="GO:0005516">
    <property type="term" value="F:calmodulin binding"/>
    <property type="evidence" value="ECO:0007669"/>
    <property type="project" value="UniProtKB-KW"/>
</dbReference>
<feature type="coiled-coil region" evidence="4">
    <location>
        <begin position="161"/>
        <end position="188"/>
    </location>
</feature>
<keyword evidence="1" id="KW-0597">Phosphoprotein</keyword>
<dbReference type="SMART" id="SM00015">
    <property type="entry name" value="IQ"/>
    <property type="match status" value="4"/>
</dbReference>
<evidence type="ECO:0000313" key="9">
    <source>
        <dbReference type="Proteomes" id="UP000694383"/>
    </source>
</evidence>
<dbReference type="Pfam" id="PF00307">
    <property type="entry name" value="CH"/>
    <property type="match status" value="1"/>
</dbReference>
<dbReference type="InterPro" id="IPR027417">
    <property type="entry name" value="P-loop_NTPase"/>
</dbReference>
<keyword evidence="9" id="KW-1185">Reference proteome</keyword>
<dbReference type="GeneTree" id="ENSGT00950000183076"/>
<feature type="domain" description="Ras-GAP" evidence="5">
    <location>
        <begin position="954"/>
        <end position="1187"/>
    </location>
</feature>
<dbReference type="PROSITE" id="PS00509">
    <property type="entry name" value="RAS_GTPASE_ACTIV_1"/>
    <property type="match status" value="1"/>
</dbReference>
<dbReference type="InterPro" id="IPR001202">
    <property type="entry name" value="WW_dom"/>
</dbReference>
<dbReference type="SUPFAM" id="SSF143885">
    <property type="entry name" value="RGC domain-like"/>
    <property type="match status" value="1"/>
</dbReference>
<dbReference type="Proteomes" id="UP000694383">
    <property type="component" value="Unplaced"/>
</dbReference>
<dbReference type="GO" id="GO:1903479">
    <property type="term" value="P:mitotic actomyosin contractile ring assembly actin filament organization"/>
    <property type="evidence" value="ECO:0007669"/>
    <property type="project" value="TreeGrafter"/>
</dbReference>
<dbReference type="SUPFAM" id="SSF52540">
    <property type="entry name" value="P-loop containing nucleoside triphosphate hydrolases"/>
    <property type="match status" value="1"/>
</dbReference>